<dbReference type="PANTHER" id="PTHR44489:SF1">
    <property type="entry name" value="ZINC FINGER CCCH DOMAIN-CONTAINING PROTEIN 63"/>
    <property type="match status" value="1"/>
</dbReference>
<name>A0A8S9K9V4_BRACR</name>
<dbReference type="EMBL" id="QGKY02000190">
    <property type="protein sequence ID" value="KAF2590851.1"/>
    <property type="molecule type" value="Genomic_DNA"/>
</dbReference>
<gene>
    <name evidence="1" type="ORF">F2Q70_00040309</name>
</gene>
<accession>A0A8S9K9V4</accession>
<dbReference type="SUPFAM" id="SSF50978">
    <property type="entry name" value="WD40 repeat-like"/>
    <property type="match status" value="1"/>
</dbReference>
<dbReference type="AlphaFoldDB" id="A0A8S9K9V4"/>
<dbReference type="Gene3D" id="2.130.10.10">
    <property type="entry name" value="YVTN repeat-like/Quinoprotein amine dehydrogenase"/>
    <property type="match status" value="1"/>
</dbReference>
<comment type="caution">
    <text evidence="1">The sequence shown here is derived from an EMBL/GenBank/DDBJ whole genome shotgun (WGS) entry which is preliminary data.</text>
</comment>
<sequence length="198" mass="22334">MFQHSFLKADGEEHLQGEVGCLIAKGNWLLIGLETPYNARTDVLNTRINEPLGLVTAMTFTNEMLFVGTSRGRISLWKEKDGLYTYNPQTSGDDLFFGSADNIIKVWDLKKFQCNTILTLYTDTVTSLLVWGEKTTLVCCSNKSGTINLYIYNDGRFIRRGSLYSLATVDILLFGAQNLLFTGGKNDTFRAWRRNVFG</sequence>
<protein>
    <submittedName>
        <fullName evidence="1">Uncharacterized protein</fullName>
    </submittedName>
</protein>
<dbReference type="InterPro" id="IPR015943">
    <property type="entry name" value="WD40/YVTN_repeat-like_dom_sf"/>
</dbReference>
<dbReference type="InterPro" id="IPR036322">
    <property type="entry name" value="WD40_repeat_dom_sf"/>
</dbReference>
<dbReference type="InterPro" id="IPR044715">
    <property type="entry name" value="WDR86-like"/>
</dbReference>
<organism evidence="1">
    <name type="scientific">Brassica cretica</name>
    <name type="common">Mustard</name>
    <dbReference type="NCBI Taxonomy" id="69181"/>
    <lineage>
        <taxon>Eukaryota</taxon>
        <taxon>Viridiplantae</taxon>
        <taxon>Streptophyta</taxon>
        <taxon>Embryophyta</taxon>
        <taxon>Tracheophyta</taxon>
        <taxon>Spermatophyta</taxon>
        <taxon>Magnoliopsida</taxon>
        <taxon>eudicotyledons</taxon>
        <taxon>Gunneridae</taxon>
        <taxon>Pentapetalae</taxon>
        <taxon>rosids</taxon>
        <taxon>malvids</taxon>
        <taxon>Brassicales</taxon>
        <taxon>Brassicaceae</taxon>
        <taxon>Brassiceae</taxon>
        <taxon>Brassica</taxon>
    </lineage>
</organism>
<proteinExistence type="predicted"/>
<dbReference type="PANTHER" id="PTHR44489">
    <property type="match status" value="1"/>
</dbReference>
<reference evidence="1" key="1">
    <citation type="submission" date="2019-12" db="EMBL/GenBank/DDBJ databases">
        <title>Genome sequencing and annotation of Brassica cretica.</title>
        <authorList>
            <person name="Studholme D.J."/>
            <person name="Sarris P.F."/>
        </authorList>
    </citation>
    <scope>NUCLEOTIDE SEQUENCE</scope>
    <source>
        <strain evidence="1">PFS-102/07</strain>
        <tissue evidence="1">Leaf</tissue>
    </source>
</reference>
<evidence type="ECO:0000313" key="1">
    <source>
        <dbReference type="EMBL" id="KAF2590851.1"/>
    </source>
</evidence>